<keyword evidence="2" id="KW-1185">Reference proteome</keyword>
<comment type="caution">
    <text evidence="1">The sequence shown here is derived from an EMBL/GenBank/DDBJ whole genome shotgun (WGS) entry which is preliminary data.</text>
</comment>
<dbReference type="AlphaFoldDB" id="A0A9P8T5Q7"/>
<evidence type="ECO:0000313" key="1">
    <source>
        <dbReference type="EMBL" id="KAH3666335.1"/>
    </source>
</evidence>
<organism evidence="1 2">
    <name type="scientific">Ogataea philodendri</name>
    <dbReference type="NCBI Taxonomy" id="1378263"/>
    <lineage>
        <taxon>Eukaryota</taxon>
        <taxon>Fungi</taxon>
        <taxon>Dikarya</taxon>
        <taxon>Ascomycota</taxon>
        <taxon>Saccharomycotina</taxon>
        <taxon>Pichiomycetes</taxon>
        <taxon>Pichiales</taxon>
        <taxon>Pichiaceae</taxon>
        <taxon>Ogataea</taxon>
    </lineage>
</organism>
<dbReference type="Proteomes" id="UP000769157">
    <property type="component" value="Unassembled WGS sequence"/>
</dbReference>
<dbReference type="PROSITE" id="PS51450">
    <property type="entry name" value="LRR"/>
    <property type="match status" value="1"/>
</dbReference>
<dbReference type="SUPFAM" id="SSF52058">
    <property type="entry name" value="L domain-like"/>
    <property type="match status" value="1"/>
</dbReference>
<dbReference type="EMBL" id="JAEUBE010000295">
    <property type="protein sequence ID" value="KAH3666335.1"/>
    <property type="molecule type" value="Genomic_DNA"/>
</dbReference>
<gene>
    <name evidence="1" type="ORF">OGAPHI_004524</name>
</gene>
<dbReference type="Gene3D" id="3.80.10.10">
    <property type="entry name" value="Ribonuclease Inhibitor"/>
    <property type="match status" value="1"/>
</dbReference>
<accession>A0A9P8T5Q7</accession>
<dbReference type="InterPro" id="IPR001611">
    <property type="entry name" value="Leu-rich_rpt"/>
</dbReference>
<evidence type="ECO:0000313" key="2">
    <source>
        <dbReference type="Proteomes" id="UP000769157"/>
    </source>
</evidence>
<sequence length="365" mass="42467">MMQFQRKRRKLDLKIRPPEDRPVVGYHQIGSQDLGFVDKEVQQTYNYRRLEPGHQARTSERGSLRALCSSKIAYSADSLSRNHIDATSANWSVWKSVWNYILKYEKDSPAIFNLFAGYFSNEPDFVAHLIPASWRKLDNYKRGVFVELNSINRKHRMETFYPHVSLDLLFCDLEHCKFNNLLILSLQGIDLSQRPFVLNKLSNLRYLNVSHSNVSDQMVKTWSISMKDGNVRNLKCLILSSNPVQSIDCLLQTSLTYIETNINIQDDHWRPATDSNLAVLPDGLKFQRLAEIENGSIILDYKVATTNSERSVETLWKNRFQGPTPDRNVFRFVRTKSVHKKPKKQVKAKPRQRAQKLDLKTFFDI</sequence>
<protein>
    <submittedName>
        <fullName evidence="1">Uncharacterized protein</fullName>
    </submittedName>
</protein>
<dbReference type="InterPro" id="IPR032675">
    <property type="entry name" value="LRR_dom_sf"/>
</dbReference>
<name>A0A9P8T5Q7_9ASCO</name>
<reference evidence="1" key="1">
    <citation type="journal article" date="2021" name="Open Biol.">
        <title>Shared evolutionary footprints suggest mitochondrial oxidative damage underlies multiple complex I losses in fungi.</title>
        <authorList>
            <person name="Schikora-Tamarit M.A."/>
            <person name="Marcet-Houben M."/>
            <person name="Nosek J."/>
            <person name="Gabaldon T."/>
        </authorList>
    </citation>
    <scope>NUCLEOTIDE SEQUENCE</scope>
    <source>
        <strain evidence="1">CBS6075</strain>
    </source>
</reference>
<dbReference type="RefSeq" id="XP_046061539.1">
    <property type="nucleotide sequence ID" value="XM_046205612.1"/>
</dbReference>
<reference evidence="1" key="2">
    <citation type="submission" date="2021-01" db="EMBL/GenBank/DDBJ databases">
        <authorList>
            <person name="Schikora-Tamarit M.A."/>
        </authorList>
    </citation>
    <scope>NUCLEOTIDE SEQUENCE</scope>
    <source>
        <strain evidence="1">CBS6075</strain>
    </source>
</reference>
<proteinExistence type="predicted"/>
<dbReference type="GeneID" id="70236489"/>
<dbReference type="OrthoDB" id="3988870at2759"/>